<gene>
    <name evidence="2" type="ORF">HNR40_000388</name>
</gene>
<keyword evidence="1" id="KW-1133">Transmembrane helix</keyword>
<organism evidence="2 3">
    <name type="scientific">Nonomuraea endophytica</name>
    <dbReference type="NCBI Taxonomy" id="714136"/>
    <lineage>
        <taxon>Bacteria</taxon>
        <taxon>Bacillati</taxon>
        <taxon>Actinomycetota</taxon>
        <taxon>Actinomycetes</taxon>
        <taxon>Streptosporangiales</taxon>
        <taxon>Streptosporangiaceae</taxon>
        <taxon>Nonomuraea</taxon>
    </lineage>
</organism>
<evidence type="ECO:0000313" key="3">
    <source>
        <dbReference type="Proteomes" id="UP000568380"/>
    </source>
</evidence>
<feature type="transmembrane region" description="Helical" evidence="1">
    <location>
        <begin position="34"/>
        <end position="58"/>
    </location>
</feature>
<feature type="transmembrane region" description="Helical" evidence="1">
    <location>
        <begin position="12"/>
        <end position="28"/>
    </location>
</feature>
<proteinExistence type="predicted"/>
<protein>
    <recommendedName>
        <fullName evidence="4">DUF3017 domain-containing protein</fullName>
    </recommendedName>
</protein>
<keyword evidence="1" id="KW-0812">Transmembrane</keyword>
<sequence>MTNDDLKWGPFPLVLAGAALAMLAIFFVDGEWGAFALGAVLMVAAALRFAGYGGLMAIRTRKTDMVVYGGIGVGLVAVAMFLEYGSVLKPAVLQLLGGG</sequence>
<dbReference type="RefSeq" id="WP_184957915.1">
    <property type="nucleotide sequence ID" value="NZ_JACHIN010000001.1"/>
</dbReference>
<keyword evidence="1" id="KW-0472">Membrane</keyword>
<comment type="caution">
    <text evidence="2">The sequence shown here is derived from an EMBL/GenBank/DDBJ whole genome shotgun (WGS) entry which is preliminary data.</text>
</comment>
<feature type="transmembrane region" description="Helical" evidence="1">
    <location>
        <begin position="65"/>
        <end position="82"/>
    </location>
</feature>
<dbReference type="InterPro" id="IPR021385">
    <property type="entry name" value="DUF3017"/>
</dbReference>
<evidence type="ECO:0000256" key="1">
    <source>
        <dbReference type="SAM" id="Phobius"/>
    </source>
</evidence>
<evidence type="ECO:0008006" key="4">
    <source>
        <dbReference type="Google" id="ProtNLM"/>
    </source>
</evidence>
<reference evidence="2 3" key="1">
    <citation type="submission" date="2020-08" db="EMBL/GenBank/DDBJ databases">
        <title>Genomic Encyclopedia of Type Strains, Phase IV (KMG-IV): sequencing the most valuable type-strain genomes for metagenomic binning, comparative biology and taxonomic classification.</title>
        <authorList>
            <person name="Goeker M."/>
        </authorList>
    </citation>
    <scope>NUCLEOTIDE SEQUENCE [LARGE SCALE GENOMIC DNA]</scope>
    <source>
        <strain evidence="2 3">DSM 45385</strain>
    </source>
</reference>
<dbReference type="EMBL" id="JACHIN010000001">
    <property type="protein sequence ID" value="MBB5074942.1"/>
    <property type="molecule type" value="Genomic_DNA"/>
</dbReference>
<name>A0A7W7ZW94_9ACTN</name>
<evidence type="ECO:0000313" key="2">
    <source>
        <dbReference type="EMBL" id="MBB5074942.1"/>
    </source>
</evidence>
<keyword evidence="3" id="KW-1185">Reference proteome</keyword>
<dbReference type="Pfam" id="PF11222">
    <property type="entry name" value="DUF3017"/>
    <property type="match status" value="1"/>
</dbReference>
<dbReference type="AlphaFoldDB" id="A0A7W7ZW94"/>
<accession>A0A7W7ZW94</accession>
<dbReference type="Proteomes" id="UP000568380">
    <property type="component" value="Unassembled WGS sequence"/>
</dbReference>